<evidence type="ECO:0000313" key="1">
    <source>
        <dbReference type="EMBL" id="MBX33805.1"/>
    </source>
</evidence>
<accession>A0A2P2MUA4</accession>
<dbReference type="AlphaFoldDB" id="A0A2P2MUA4"/>
<dbReference type="EMBL" id="GGEC01053321">
    <property type="protein sequence ID" value="MBX33805.1"/>
    <property type="molecule type" value="Transcribed_RNA"/>
</dbReference>
<organism evidence="1">
    <name type="scientific">Rhizophora mucronata</name>
    <name type="common">Asiatic mangrove</name>
    <dbReference type="NCBI Taxonomy" id="61149"/>
    <lineage>
        <taxon>Eukaryota</taxon>
        <taxon>Viridiplantae</taxon>
        <taxon>Streptophyta</taxon>
        <taxon>Embryophyta</taxon>
        <taxon>Tracheophyta</taxon>
        <taxon>Spermatophyta</taxon>
        <taxon>Magnoliopsida</taxon>
        <taxon>eudicotyledons</taxon>
        <taxon>Gunneridae</taxon>
        <taxon>Pentapetalae</taxon>
        <taxon>rosids</taxon>
        <taxon>fabids</taxon>
        <taxon>Malpighiales</taxon>
        <taxon>Rhizophoraceae</taxon>
        <taxon>Rhizophora</taxon>
    </lineage>
</organism>
<protein>
    <submittedName>
        <fullName evidence="1">Uncharacterized protein</fullName>
    </submittedName>
</protein>
<proteinExistence type="predicted"/>
<sequence>MALPFQLTTPIGQLLIFPDHESFSDPHLYFCLISKRPTRKSILKPAKLPIANETINCTKEKKTISIASLPSGWGVEKINSLLFQR</sequence>
<name>A0A2P2MUA4_RHIMU</name>
<reference evidence="1" key="1">
    <citation type="submission" date="2018-02" db="EMBL/GenBank/DDBJ databases">
        <title>Rhizophora mucronata_Transcriptome.</title>
        <authorList>
            <person name="Meera S.P."/>
            <person name="Sreeshan A."/>
            <person name="Augustine A."/>
        </authorList>
    </citation>
    <scope>NUCLEOTIDE SEQUENCE</scope>
    <source>
        <tissue evidence="1">Leaf</tissue>
    </source>
</reference>